<evidence type="ECO:0000313" key="4">
    <source>
        <dbReference type="EMBL" id="ETV86282.1"/>
    </source>
</evidence>
<dbReference type="PANTHER" id="PTHR11480">
    <property type="entry name" value="SAPOSIN-RELATED"/>
    <property type="match status" value="1"/>
</dbReference>
<dbReference type="STRING" id="112090.W4H317"/>
<proteinExistence type="predicted"/>
<dbReference type="InterPro" id="IPR011001">
    <property type="entry name" value="Saposin-like"/>
</dbReference>
<feature type="domain" description="Saposin B-type" evidence="3">
    <location>
        <begin position="776"/>
        <end position="855"/>
    </location>
</feature>
<accession>W4H317</accession>
<dbReference type="EMBL" id="KI913117">
    <property type="protein sequence ID" value="ETV86282.1"/>
    <property type="molecule type" value="Genomic_DNA"/>
</dbReference>
<dbReference type="InterPro" id="IPR051428">
    <property type="entry name" value="Sphingo_Act-Surfact_Prot"/>
</dbReference>
<dbReference type="OrthoDB" id="69496at2759"/>
<dbReference type="Gene3D" id="1.10.225.10">
    <property type="entry name" value="Saposin-like"/>
    <property type="match status" value="7"/>
</dbReference>
<name>W4H317_APHAT</name>
<dbReference type="RefSeq" id="XP_009824754.1">
    <property type="nucleotide sequence ID" value="XM_009826452.1"/>
</dbReference>
<evidence type="ECO:0000256" key="2">
    <source>
        <dbReference type="SAM" id="SignalP"/>
    </source>
</evidence>
<keyword evidence="1" id="KW-1015">Disulfide bond</keyword>
<dbReference type="SMART" id="SM00741">
    <property type="entry name" value="SapB"/>
    <property type="match status" value="9"/>
</dbReference>
<evidence type="ECO:0000256" key="1">
    <source>
        <dbReference type="ARBA" id="ARBA00023157"/>
    </source>
</evidence>
<feature type="domain" description="Saposin B-type" evidence="3">
    <location>
        <begin position="138"/>
        <end position="217"/>
    </location>
</feature>
<feature type="signal peptide" evidence="2">
    <location>
        <begin position="1"/>
        <end position="23"/>
    </location>
</feature>
<dbReference type="GeneID" id="20804698"/>
<feature type="domain" description="Saposin B-type" evidence="3">
    <location>
        <begin position="890"/>
        <end position="970"/>
    </location>
</feature>
<keyword evidence="2" id="KW-0732">Signal</keyword>
<reference evidence="4" key="1">
    <citation type="submission" date="2013-12" db="EMBL/GenBank/DDBJ databases">
        <title>The Genome Sequence of Aphanomyces astaci APO3.</title>
        <authorList>
            <consortium name="The Broad Institute Genomics Platform"/>
            <person name="Russ C."/>
            <person name="Tyler B."/>
            <person name="van West P."/>
            <person name="Dieguez-Uribeondo J."/>
            <person name="Young S.K."/>
            <person name="Zeng Q."/>
            <person name="Gargeya S."/>
            <person name="Fitzgerald M."/>
            <person name="Abouelleil A."/>
            <person name="Alvarado L."/>
            <person name="Chapman S.B."/>
            <person name="Gainer-Dewar J."/>
            <person name="Goldberg J."/>
            <person name="Griggs A."/>
            <person name="Gujja S."/>
            <person name="Hansen M."/>
            <person name="Howarth C."/>
            <person name="Imamovic A."/>
            <person name="Ireland A."/>
            <person name="Larimer J."/>
            <person name="McCowan C."/>
            <person name="Murphy C."/>
            <person name="Pearson M."/>
            <person name="Poon T.W."/>
            <person name="Priest M."/>
            <person name="Roberts A."/>
            <person name="Saif S."/>
            <person name="Shea T."/>
            <person name="Sykes S."/>
            <person name="Wortman J."/>
            <person name="Nusbaum C."/>
            <person name="Birren B."/>
        </authorList>
    </citation>
    <scope>NUCLEOTIDE SEQUENCE [LARGE SCALE GENOMIC DNA]</scope>
    <source>
        <strain evidence="4">APO3</strain>
    </source>
</reference>
<gene>
    <name evidence="4" type="ORF">H257_02702</name>
</gene>
<organism evidence="4">
    <name type="scientific">Aphanomyces astaci</name>
    <name type="common">Crayfish plague agent</name>
    <dbReference type="NCBI Taxonomy" id="112090"/>
    <lineage>
        <taxon>Eukaryota</taxon>
        <taxon>Sar</taxon>
        <taxon>Stramenopiles</taxon>
        <taxon>Oomycota</taxon>
        <taxon>Saprolegniomycetes</taxon>
        <taxon>Saprolegniales</taxon>
        <taxon>Verrucalvaceae</taxon>
        <taxon>Aphanomyces</taxon>
    </lineage>
</organism>
<dbReference type="SUPFAM" id="SSF47862">
    <property type="entry name" value="Saposin"/>
    <property type="match status" value="5"/>
</dbReference>
<dbReference type="InterPro" id="IPR008139">
    <property type="entry name" value="SaposinB_dom"/>
</dbReference>
<evidence type="ECO:0000259" key="3">
    <source>
        <dbReference type="PROSITE" id="PS50015"/>
    </source>
</evidence>
<feature type="chain" id="PRO_5004842950" description="Saposin B-type domain-containing protein" evidence="2">
    <location>
        <begin position="24"/>
        <end position="1092"/>
    </location>
</feature>
<protein>
    <recommendedName>
        <fullName evidence="3">Saposin B-type domain-containing protein</fullName>
    </recommendedName>
</protein>
<dbReference type="PROSITE" id="PS50015">
    <property type="entry name" value="SAP_B"/>
    <property type="match status" value="3"/>
</dbReference>
<dbReference type="AlphaFoldDB" id="W4H317"/>
<dbReference type="VEuPathDB" id="FungiDB:H257_02702"/>
<sequence>MKLYVQGMAVVAAVASLVSPVDALSEDWIGDVMKQTFPDMPSVMSVVLTKPDPCEVAVTSLTKPRKDEDMFDKIFESLFPAHRACRGQLMFSQVEEEECMAIQSSPSIEDMLAHGITSPPLVCGWRQFWVEAADDTAPFNSCELCERSVAMIENTFDKQELALEVVEEALKLLCEYLPSSSKCNVILTRLNDIVKWLKEGLSPKHICQKISMCKQTLPRLTAAAITSTPSSHLRASPERDELCAICRDNTNAMHSLIGMPHGLKLYKDGLDAVCAHAAESKACQFMSSHFASLAKQLKQGDDVLTTCQKVRACVSETAIAAAAPTFLGCVYCEFVGQVVTSALHQGGADTLPVVKEGLDGLCSNLPPQAQCSAMDQHFDELADLMGQGKTPKDGCEAVRMCAPVEKGALVVGRPPSAEAKPAHFLAILDQLVEQLGSPTYDVAHYVGCSTCEHVAYAIQRVEKSHKASLPKLKKAISTLCRFLPPCTKCRDIAAKFDELDALLNKGDQAKPACIELGFCIPEVEPAESSSSSSHLVDEALKQLEARVNDKAMMVAQSGHADILGCVMCQSTGEVIAQVAKYSKDAMPLLKIGMETLCTRLPAEAKCAKVLGAFDQLAQLIEVGSSPLDACVHVQLCDKVAASSETVVEQALHKIESTVSTWTKGDDVTCEMCEAVTATIMSIEKVNKQYLMAFKLGLGVLCDRFQTPQCIHVMPEFDHLVELVENGKDFVEACHVAKLCEATKTGPGPLGHLKDVNGLESQVQSWLTHTPSHESSDVLSCVFCEYTGLVIAKVVAYDKSVVPFVKQGIDTLCSRLPMEAQCEAVVAQFDPLAKLIEDGVAAPDACAKVHLCGPPTKQIATTSNGFVQSQLGDFAVKLHAREEATTRRPNDILTCLLCEDVSQLIKVVTNYDKDVVPLLKTGLQALCSQVQQLQAQCNTVVGKFDALAALVEGGTDPSEACFKTHLCALGKLATLDLEAQVASLVNHVADVGSDEGCLFCQYASESIGTVIKMDKHQLPLVREAIGAMCSILPPSVHCDDVNEHFEDLAKWLEGGSTALDVCHRIAVCKVATHQQQPAVLQMQQVIDDLVADE</sequence>